<keyword evidence="2" id="KW-0597">Phosphoprotein</keyword>
<gene>
    <name evidence="5" type="ORF">XENOCAPTIV_003603</name>
</gene>
<organism evidence="5 6">
    <name type="scientific">Xenoophorus captivus</name>
    <dbReference type="NCBI Taxonomy" id="1517983"/>
    <lineage>
        <taxon>Eukaryota</taxon>
        <taxon>Metazoa</taxon>
        <taxon>Chordata</taxon>
        <taxon>Craniata</taxon>
        <taxon>Vertebrata</taxon>
        <taxon>Euteleostomi</taxon>
        <taxon>Actinopterygii</taxon>
        <taxon>Neopterygii</taxon>
        <taxon>Teleostei</taxon>
        <taxon>Neoteleostei</taxon>
        <taxon>Acanthomorphata</taxon>
        <taxon>Ovalentaria</taxon>
        <taxon>Atherinomorphae</taxon>
        <taxon>Cyprinodontiformes</taxon>
        <taxon>Goodeidae</taxon>
        <taxon>Xenoophorus</taxon>
    </lineage>
</organism>
<evidence type="ECO:0000313" key="5">
    <source>
        <dbReference type="EMBL" id="MEQ2209761.1"/>
    </source>
</evidence>
<evidence type="ECO:0000256" key="4">
    <source>
        <dbReference type="ARBA" id="ARBA00023136"/>
    </source>
</evidence>
<proteinExistence type="predicted"/>
<keyword evidence="6" id="KW-1185">Reference proteome</keyword>
<accession>A0ABV0RNL3</accession>
<evidence type="ECO:0000313" key="6">
    <source>
        <dbReference type="Proteomes" id="UP001434883"/>
    </source>
</evidence>
<keyword evidence="4" id="KW-0472">Membrane</keyword>
<evidence type="ECO:0000256" key="2">
    <source>
        <dbReference type="ARBA" id="ARBA00022553"/>
    </source>
</evidence>
<reference evidence="5 6" key="1">
    <citation type="submission" date="2021-06" db="EMBL/GenBank/DDBJ databases">
        <authorList>
            <person name="Palmer J.M."/>
        </authorList>
    </citation>
    <scope>NUCLEOTIDE SEQUENCE [LARGE SCALE GENOMIC DNA]</scope>
    <source>
        <strain evidence="5 6">XC_2019</strain>
        <tissue evidence="5">Muscle</tissue>
    </source>
</reference>
<protein>
    <submittedName>
        <fullName evidence="5">Uncharacterized protein</fullName>
    </submittedName>
</protein>
<sequence length="316" mass="37336">MQESLQQQAEQVTSLLEEADQHKLPPSLIHQATQLQSELDSVLGDVRSHCTELKSCIDLQQHYEWLVHSLKQLLSLGSERISQQPEMELHSRAQLQQQFYSHTKFFHFLGLHLHILQYLTERMAFNAPMRWEGVMAALQDEVARLQHQGLEKGIRMHHTLQMWTQWEEDSIWSESVLGSIETSFPKMKEGGDYEKQVSQNLSIYKDLQHVLEKNKVRFSQMLESGYRLKETGCMGVDQSTLKLQARWESVQKRLEHEQTSWDRKKKLRARFLQESAVLTNWMAKATQLVWKWSRLMSQLFRWMCNRDVTTTARLWI</sequence>
<dbReference type="EMBL" id="JAHRIN010051784">
    <property type="protein sequence ID" value="MEQ2209761.1"/>
    <property type="molecule type" value="Genomic_DNA"/>
</dbReference>
<comment type="caution">
    <text evidence="5">The sequence shown here is derived from an EMBL/GenBank/DDBJ whole genome shotgun (WGS) entry which is preliminary data.</text>
</comment>
<dbReference type="Proteomes" id="UP001434883">
    <property type="component" value="Unassembled WGS sequence"/>
</dbReference>
<keyword evidence="3" id="KW-0677">Repeat</keyword>
<comment type="subcellular location">
    <subcellularLocation>
        <location evidence="1">Endomembrane system</location>
    </subcellularLocation>
</comment>
<dbReference type="PANTHER" id="PTHR14514">
    <property type="entry name" value="PKA ANCHORING PROTEIN"/>
    <property type="match status" value="1"/>
</dbReference>
<evidence type="ECO:0000256" key="1">
    <source>
        <dbReference type="ARBA" id="ARBA00004308"/>
    </source>
</evidence>
<dbReference type="PANTHER" id="PTHR14514:SF4">
    <property type="entry name" value="NESPRIN-2"/>
    <property type="match status" value="1"/>
</dbReference>
<evidence type="ECO:0000256" key="3">
    <source>
        <dbReference type="ARBA" id="ARBA00022737"/>
    </source>
</evidence>
<name>A0ABV0RNL3_9TELE</name>